<name>A0A7D4UID9_9MICO</name>
<dbReference type="PANTHER" id="PTHR36175">
    <property type="entry name" value="CYANOPHYCINASE"/>
    <property type="match status" value="1"/>
</dbReference>
<dbReference type="Proteomes" id="UP000502498">
    <property type="component" value="Chromosome"/>
</dbReference>
<organism evidence="2 3">
    <name type="scientific">Microbacterium hominis</name>
    <dbReference type="NCBI Taxonomy" id="162426"/>
    <lineage>
        <taxon>Bacteria</taxon>
        <taxon>Bacillati</taxon>
        <taxon>Actinomycetota</taxon>
        <taxon>Actinomycetes</taxon>
        <taxon>Micrococcales</taxon>
        <taxon>Microbacteriaceae</taxon>
        <taxon>Microbacterium</taxon>
    </lineage>
</organism>
<reference evidence="2 3" key="1">
    <citation type="submission" date="2020-05" db="EMBL/GenBank/DDBJ databases">
        <title>Strain PA2F3 complete genome.</title>
        <authorList>
            <person name="Kim Y.-S."/>
            <person name="Kim S.-J."/>
            <person name="Jung H.-k."/>
            <person name="Kim S.-E."/>
            <person name="Kim K.-H."/>
        </authorList>
    </citation>
    <scope>NUCLEOTIDE SEQUENCE [LARGE SCALE GENOMIC DNA]</scope>
    <source>
        <strain evidence="2 3">PA2F3</strain>
    </source>
</reference>
<dbReference type="CDD" id="cd03145">
    <property type="entry name" value="GAT1_cyanophycinase"/>
    <property type="match status" value="1"/>
</dbReference>
<dbReference type="EMBL" id="CP054038">
    <property type="protein sequence ID" value="QKJ18347.1"/>
    <property type="molecule type" value="Genomic_DNA"/>
</dbReference>
<proteinExistence type="predicted"/>
<dbReference type="Gene3D" id="3.40.50.880">
    <property type="match status" value="1"/>
</dbReference>
<dbReference type="SUPFAM" id="SSF52317">
    <property type="entry name" value="Class I glutamine amidotransferase-like"/>
    <property type="match status" value="1"/>
</dbReference>
<keyword evidence="1" id="KW-0732">Signal</keyword>
<dbReference type="PANTHER" id="PTHR36175:SF1">
    <property type="entry name" value="CYANOPHYCINASE"/>
    <property type="match status" value="1"/>
</dbReference>
<sequence length="435" mass="44521">MSRPAIGLGVLAATTALVLSATAASAAPPAHSATSKNPHAVLIGGNLRENAEILQRIVDLADPDGKGPLPARIAIVTAAASPARTAAEAADPDRNNAAANGLYYSALFERFGAETYAVPIDTGVQFAGDAYTPAGAFDPAVSAEIASATGVFFGGGDQMRYVRTLFQCEDAALEAFTECGDTPAMTAIREVAARGVVAGVSAGLTIQQGADMITGGESYQAWRDGATAGYLDDATALGYLPHGGFGFVDEVLLDSHFTTWGRQGRAVELALETGHPYVLGVDETTAVVLDRVRGVGHVIGEHGASVLDVTGATVTEAGTTGVRWSYAVAGDTIDLRHGAAVRAGTGAKKLAAEGADPAIREDAWDSLDGAGGTSSLRDLAREVVASHAGVGIGLTYEEGPRFATHLTRDGATRAWASPSGSTGFSQLRVDIVRAD</sequence>
<gene>
    <name evidence="2" type="ORF">HQM25_02320</name>
</gene>
<feature type="chain" id="PRO_5028953067" evidence="1">
    <location>
        <begin position="27"/>
        <end position="435"/>
    </location>
</feature>
<evidence type="ECO:0000313" key="2">
    <source>
        <dbReference type="EMBL" id="QKJ18347.1"/>
    </source>
</evidence>
<accession>A0A7D4UID9</accession>
<evidence type="ECO:0000313" key="3">
    <source>
        <dbReference type="Proteomes" id="UP000502498"/>
    </source>
</evidence>
<dbReference type="RefSeq" id="WP_172988754.1">
    <property type="nucleotide sequence ID" value="NZ_CP054038.1"/>
</dbReference>
<feature type="signal peptide" evidence="1">
    <location>
        <begin position="1"/>
        <end position="26"/>
    </location>
</feature>
<evidence type="ECO:0000256" key="1">
    <source>
        <dbReference type="SAM" id="SignalP"/>
    </source>
</evidence>
<dbReference type="AlphaFoldDB" id="A0A7D4UID9"/>
<dbReference type="InterPro" id="IPR029062">
    <property type="entry name" value="Class_I_gatase-like"/>
</dbReference>
<protein>
    <submittedName>
        <fullName evidence="2">Cyanophycinase</fullName>
    </submittedName>
</protein>